<dbReference type="Proteomes" id="UP001201812">
    <property type="component" value="Unassembled WGS sequence"/>
</dbReference>
<evidence type="ECO:0000313" key="3">
    <source>
        <dbReference type="Proteomes" id="UP001201812"/>
    </source>
</evidence>
<protein>
    <submittedName>
        <fullName evidence="2">Uncharacterized protein</fullName>
    </submittedName>
</protein>
<name>A0AAD4MIB3_9BILA</name>
<evidence type="ECO:0000256" key="1">
    <source>
        <dbReference type="SAM" id="MobiDB-lite"/>
    </source>
</evidence>
<keyword evidence="3" id="KW-1185">Reference proteome</keyword>
<organism evidence="2 3">
    <name type="scientific">Ditylenchus destructor</name>
    <dbReference type="NCBI Taxonomy" id="166010"/>
    <lineage>
        <taxon>Eukaryota</taxon>
        <taxon>Metazoa</taxon>
        <taxon>Ecdysozoa</taxon>
        <taxon>Nematoda</taxon>
        <taxon>Chromadorea</taxon>
        <taxon>Rhabditida</taxon>
        <taxon>Tylenchina</taxon>
        <taxon>Tylenchomorpha</taxon>
        <taxon>Sphaerularioidea</taxon>
        <taxon>Anguinidae</taxon>
        <taxon>Anguininae</taxon>
        <taxon>Ditylenchus</taxon>
    </lineage>
</organism>
<proteinExistence type="predicted"/>
<evidence type="ECO:0000313" key="2">
    <source>
        <dbReference type="EMBL" id="KAI1696258.1"/>
    </source>
</evidence>
<dbReference type="AlphaFoldDB" id="A0AAD4MIB3"/>
<feature type="region of interest" description="Disordered" evidence="1">
    <location>
        <begin position="210"/>
        <end position="229"/>
    </location>
</feature>
<reference evidence="2" key="1">
    <citation type="submission" date="2022-01" db="EMBL/GenBank/DDBJ databases">
        <title>Genome Sequence Resource for Two Populations of Ditylenchus destructor, the Migratory Endoparasitic Phytonematode.</title>
        <authorList>
            <person name="Zhang H."/>
            <person name="Lin R."/>
            <person name="Xie B."/>
        </authorList>
    </citation>
    <scope>NUCLEOTIDE SEQUENCE</scope>
    <source>
        <strain evidence="2">BazhouSP</strain>
    </source>
</reference>
<dbReference type="EMBL" id="JAKKPZ010000338">
    <property type="protein sequence ID" value="KAI1696258.1"/>
    <property type="molecule type" value="Genomic_DNA"/>
</dbReference>
<feature type="compositionally biased region" description="Basic residues" evidence="1">
    <location>
        <begin position="1"/>
        <end position="11"/>
    </location>
</feature>
<accession>A0AAD4MIB3</accession>
<feature type="region of interest" description="Disordered" evidence="1">
    <location>
        <begin position="1"/>
        <end position="25"/>
    </location>
</feature>
<comment type="caution">
    <text evidence="2">The sequence shown here is derived from an EMBL/GenBank/DDBJ whole genome shotgun (WGS) entry which is preliminary data.</text>
</comment>
<gene>
    <name evidence="2" type="ORF">DdX_19130</name>
</gene>
<sequence length="302" mass="33837">MERKSRSKRCHNVSDTRNEPRITSNRVKIHPRTYEEEVVRSPVDELSYSSPVTISANSTSDSSFRGDTTPIKPVFTESFIEKYGSPNGSPWNKPAPKDEFALLADQVIDRYCSRTSYAVKNKNPDCASGPLKLLDDVELLERGIITKSGNRRLNCADGEDIRSHLLSTSSPILCRNGQRNNGAQKAHFGNISTTTVDETDCFSATEQVRRRLRSQSPAPHGRDRQGNRALGSIVCQMGNDQDRAIMEYAIGEDSRTYSLTQVVKPKDKKYRNNVNVTLEFGPDRSYLTIAPEAFANPPDDYQ</sequence>